<reference evidence="3 4" key="1">
    <citation type="journal article" date="2018" name="BMC Genomics">
        <title>Genomic comparison of Trypanosoma conorhini and Trypanosoma rangeli to Trypanosoma cruzi strains of high and low virulence.</title>
        <authorList>
            <person name="Bradwell K.R."/>
            <person name="Koparde V.N."/>
            <person name="Matveyev A.V."/>
            <person name="Serrano M.G."/>
            <person name="Alves J.M."/>
            <person name="Parikh H."/>
            <person name="Huang B."/>
            <person name="Lee V."/>
            <person name="Espinosa-Alvarez O."/>
            <person name="Ortiz P.A."/>
            <person name="Costa-Martins A.G."/>
            <person name="Teixeira M.M."/>
            <person name="Buck G.A."/>
        </authorList>
    </citation>
    <scope>NUCLEOTIDE SEQUENCE [LARGE SCALE GENOMIC DNA]</scope>
    <source>
        <strain evidence="3 4">025E</strain>
    </source>
</reference>
<dbReference type="RefSeq" id="XP_029231567.1">
    <property type="nucleotide sequence ID" value="XM_029368259.1"/>
</dbReference>
<evidence type="ECO:0000313" key="4">
    <source>
        <dbReference type="Proteomes" id="UP000284403"/>
    </source>
</evidence>
<keyword evidence="4" id="KW-1185">Reference proteome</keyword>
<comment type="caution">
    <text evidence="3">The sequence shown here is derived from an EMBL/GenBank/DDBJ whole genome shotgun (WGS) entry which is preliminary data.</text>
</comment>
<feature type="coiled-coil region" evidence="1">
    <location>
        <begin position="376"/>
        <end position="498"/>
    </location>
</feature>
<sequence>MLLKLVCDDGCGFVRRLGATEMCVGWVVAEDVPLCDAAQVVALNAAIDEGRRETGDSTAAAAATKTMELPSLSEYALLSPASGQPLDVRCTPNELGLKSGATLQLVCTAGQPRRRRGLSPGTSPSRRRQQQREPPAANTEDDTEEENDEVYASRGFGWFPFLLRPREGEPLVLMSDPRTPVQETDAQPNARPLCETCAALVSHGEALRVAVDPHYKPMLMRQDYLEMAMEKLGGGQLHRWQSRFIQMSEKSIDWFLEKPKPGVKSRIHGHRYIVRDGECQVETLIRHPDPEKYPHCRDKHFSCFAVAFRNPGKTYFFRVKTEQQHELAVGFLEKCIRRVTDRAPARNPVTWKQRVDQFLVNAAQLGEVYSTSRMSIEALQSRMHSLEQELAEALELKPRLLAAVDTQTSYVQALCGELAGYEADLKRAKQRVRAAEARVAEEERLLQEQQTEMGDEVHKVALLTQYALRQREGAEKRMAELRERAAALQEEETAVFRRWCRLEERHRVRREALPRSGLYSFSEDGVGVPSGTPRLSMELAASAARLTLNSDSPCSLATALPSPQRQLVYSTSREREP</sequence>
<dbReference type="Proteomes" id="UP000284403">
    <property type="component" value="Unassembled WGS sequence"/>
</dbReference>
<feature type="compositionally biased region" description="Acidic residues" evidence="2">
    <location>
        <begin position="139"/>
        <end position="149"/>
    </location>
</feature>
<feature type="region of interest" description="Disordered" evidence="2">
    <location>
        <begin position="109"/>
        <end position="149"/>
    </location>
</feature>
<keyword evidence="1" id="KW-0175">Coiled coil</keyword>
<evidence type="ECO:0008006" key="5">
    <source>
        <dbReference type="Google" id="ProtNLM"/>
    </source>
</evidence>
<protein>
    <recommendedName>
        <fullName evidence="5">PH domain-containing protein</fullName>
    </recommendedName>
</protein>
<evidence type="ECO:0000256" key="2">
    <source>
        <dbReference type="SAM" id="MobiDB-lite"/>
    </source>
</evidence>
<dbReference type="EMBL" id="MKKU01000045">
    <property type="protein sequence ID" value="RNF26361.1"/>
    <property type="molecule type" value="Genomic_DNA"/>
</dbReference>
<organism evidence="3 4">
    <name type="scientific">Trypanosoma conorhini</name>
    <dbReference type="NCBI Taxonomy" id="83891"/>
    <lineage>
        <taxon>Eukaryota</taxon>
        <taxon>Discoba</taxon>
        <taxon>Euglenozoa</taxon>
        <taxon>Kinetoplastea</taxon>
        <taxon>Metakinetoplastina</taxon>
        <taxon>Trypanosomatida</taxon>
        <taxon>Trypanosomatidae</taxon>
        <taxon>Trypanosoma</taxon>
    </lineage>
</organism>
<evidence type="ECO:0000256" key="1">
    <source>
        <dbReference type="SAM" id="Coils"/>
    </source>
</evidence>
<proteinExistence type="predicted"/>
<dbReference type="GeneID" id="40314932"/>
<evidence type="ECO:0000313" key="3">
    <source>
        <dbReference type="EMBL" id="RNF26361.1"/>
    </source>
</evidence>
<accession>A0A3R7M4G7</accession>
<dbReference type="OrthoDB" id="248404at2759"/>
<gene>
    <name evidence="3" type="ORF">Tco025E_01321</name>
</gene>
<name>A0A3R7M4G7_9TRYP</name>
<dbReference type="AlphaFoldDB" id="A0A3R7M4G7"/>